<evidence type="ECO:0000313" key="2">
    <source>
        <dbReference type="Proteomes" id="UP000321558"/>
    </source>
</evidence>
<protein>
    <recommendedName>
        <fullName evidence="3">Virginiamycin B lyase</fullName>
    </recommendedName>
</protein>
<accession>A0A511ZEX0</accession>
<gene>
    <name evidence="1" type="ORF">OSO01_07310</name>
</gene>
<evidence type="ECO:0000313" key="1">
    <source>
        <dbReference type="EMBL" id="GEN85992.1"/>
    </source>
</evidence>
<dbReference type="Proteomes" id="UP000321558">
    <property type="component" value="Unassembled WGS sequence"/>
</dbReference>
<reference evidence="1 2" key="1">
    <citation type="submission" date="2019-07" db="EMBL/GenBank/DDBJ databases">
        <title>Whole genome shotgun sequence of Oceanobacillus sojae NBRC 105379.</title>
        <authorList>
            <person name="Hosoyama A."/>
            <person name="Uohara A."/>
            <person name="Ohji S."/>
            <person name="Ichikawa N."/>
        </authorList>
    </citation>
    <scope>NUCLEOTIDE SEQUENCE [LARGE SCALE GENOMIC DNA]</scope>
    <source>
        <strain evidence="1 2">NBRC 105379</strain>
    </source>
</reference>
<proteinExistence type="predicted"/>
<evidence type="ECO:0008006" key="3">
    <source>
        <dbReference type="Google" id="ProtNLM"/>
    </source>
</evidence>
<name>A0A511ZEX0_9BACI</name>
<organism evidence="1 2">
    <name type="scientific">Oceanobacillus sojae</name>
    <dbReference type="NCBI Taxonomy" id="582851"/>
    <lineage>
        <taxon>Bacteria</taxon>
        <taxon>Bacillati</taxon>
        <taxon>Bacillota</taxon>
        <taxon>Bacilli</taxon>
        <taxon>Bacillales</taxon>
        <taxon>Bacillaceae</taxon>
        <taxon>Oceanobacillus</taxon>
    </lineage>
</organism>
<keyword evidence="2" id="KW-1185">Reference proteome</keyword>
<dbReference type="EMBL" id="BJYM01000003">
    <property type="protein sequence ID" value="GEN85992.1"/>
    <property type="molecule type" value="Genomic_DNA"/>
</dbReference>
<dbReference type="InterPro" id="IPR015943">
    <property type="entry name" value="WD40/YVTN_repeat-like_dom_sf"/>
</dbReference>
<dbReference type="Pfam" id="PF24684">
    <property type="entry name" value="Vgb_lyase"/>
    <property type="match status" value="1"/>
</dbReference>
<dbReference type="AlphaFoldDB" id="A0A511ZEX0"/>
<dbReference type="Gene3D" id="2.130.10.10">
    <property type="entry name" value="YVTN repeat-like/Quinoprotein amine dehydrogenase"/>
    <property type="match status" value="1"/>
</dbReference>
<sequence>MVYGVGTNKIGQISLTNGKINEYDIPTSTSEPHGITCNEDGEIWFALECNKIGCIRKNS</sequence>
<comment type="caution">
    <text evidence="1">The sequence shown here is derived from an EMBL/GenBank/DDBJ whole genome shotgun (WGS) entry which is preliminary data.</text>
</comment>